<organism evidence="1 2">
    <name type="scientific">Drosophila rubida</name>
    <dbReference type="NCBI Taxonomy" id="30044"/>
    <lineage>
        <taxon>Eukaryota</taxon>
        <taxon>Metazoa</taxon>
        <taxon>Ecdysozoa</taxon>
        <taxon>Arthropoda</taxon>
        <taxon>Hexapoda</taxon>
        <taxon>Insecta</taxon>
        <taxon>Pterygota</taxon>
        <taxon>Neoptera</taxon>
        <taxon>Endopterygota</taxon>
        <taxon>Diptera</taxon>
        <taxon>Brachycera</taxon>
        <taxon>Muscomorpha</taxon>
        <taxon>Ephydroidea</taxon>
        <taxon>Drosophilidae</taxon>
        <taxon>Drosophila</taxon>
    </lineage>
</organism>
<dbReference type="Proteomes" id="UP001200034">
    <property type="component" value="Unassembled WGS sequence"/>
</dbReference>
<accession>A0AAD4KAK3</accession>
<dbReference type="AlphaFoldDB" id="A0AAD4KAK3"/>
<feature type="non-terminal residue" evidence="1">
    <location>
        <position position="82"/>
    </location>
</feature>
<evidence type="ECO:0000313" key="2">
    <source>
        <dbReference type="Proteomes" id="UP001200034"/>
    </source>
</evidence>
<dbReference type="EMBL" id="JAJJHW010000095">
    <property type="protein sequence ID" value="KAH8387129.1"/>
    <property type="molecule type" value="Genomic_DNA"/>
</dbReference>
<keyword evidence="2" id="KW-1185">Reference proteome</keyword>
<protein>
    <submittedName>
        <fullName evidence="1">Uncharacterized protein</fullName>
    </submittedName>
</protein>
<name>A0AAD4KAK3_9MUSC</name>
<comment type="caution">
    <text evidence="1">The sequence shown here is derived from an EMBL/GenBank/DDBJ whole genome shotgun (WGS) entry which is preliminary data.</text>
</comment>
<feature type="non-terminal residue" evidence="1">
    <location>
        <position position="1"/>
    </location>
</feature>
<sequence>AASAPVCTYRNSEGETIFLTYMSLLRKGEDYVDFGTEGKCLKRAICTDTFKTIVEDCAQQKVTCLNKDRYTGVFPACCIKCR</sequence>
<proteinExistence type="predicted"/>
<reference evidence="1" key="1">
    <citation type="journal article" date="2021" name="Mol. Ecol. Resour.">
        <title>Phylogenomic analyses of the genus Drosophila reveals genomic signals of climate adaptation.</title>
        <authorList>
            <person name="Li F."/>
            <person name="Rane R.V."/>
            <person name="Luria V."/>
            <person name="Xiong Z."/>
            <person name="Chen J."/>
            <person name="Li Z."/>
            <person name="Catullo R.A."/>
            <person name="Griffin P.C."/>
            <person name="Schiffer M."/>
            <person name="Pearce S."/>
            <person name="Lee S.F."/>
            <person name="McElroy K."/>
            <person name="Stocker A."/>
            <person name="Shirriffs J."/>
            <person name="Cockerell F."/>
            <person name="Coppin C."/>
            <person name="Sgro C.M."/>
            <person name="Karger A."/>
            <person name="Cain J.W."/>
            <person name="Weber J.A."/>
            <person name="Santpere G."/>
            <person name="Kirschner M.W."/>
            <person name="Hoffmann A.A."/>
            <person name="Oakeshott J.G."/>
            <person name="Zhang G."/>
        </authorList>
    </citation>
    <scope>NUCLEOTIDE SEQUENCE</scope>
    <source>
        <strain evidence="1">BGI-SZ-2011g</strain>
    </source>
</reference>
<gene>
    <name evidence="1" type="ORF">KR093_005024</name>
</gene>
<evidence type="ECO:0000313" key="1">
    <source>
        <dbReference type="EMBL" id="KAH8387129.1"/>
    </source>
</evidence>